<accession>A0A813UX20</accession>
<evidence type="ECO:0000256" key="1">
    <source>
        <dbReference type="SAM" id="MobiDB-lite"/>
    </source>
</evidence>
<keyword evidence="5" id="KW-1185">Reference proteome</keyword>
<dbReference type="AlphaFoldDB" id="A0A813UX20"/>
<evidence type="ECO:0000313" key="4">
    <source>
        <dbReference type="EMBL" id="CAF3622270.1"/>
    </source>
</evidence>
<protein>
    <recommendedName>
        <fullName evidence="2">Arb2 domain-containing protein</fullName>
    </recommendedName>
</protein>
<evidence type="ECO:0000313" key="3">
    <source>
        <dbReference type="EMBL" id="CAF0835108.1"/>
    </source>
</evidence>
<dbReference type="GO" id="GO:0031048">
    <property type="term" value="P:regulatory ncRNA-mediated heterochromatin formation"/>
    <property type="evidence" value="ECO:0007669"/>
    <property type="project" value="TreeGrafter"/>
</dbReference>
<dbReference type="InterPro" id="IPR048263">
    <property type="entry name" value="Arb2"/>
</dbReference>
<dbReference type="Proteomes" id="UP000681722">
    <property type="component" value="Unassembled WGS sequence"/>
</dbReference>
<name>A0A813UX20_9BILA</name>
<dbReference type="Proteomes" id="UP000663829">
    <property type="component" value="Unassembled WGS sequence"/>
</dbReference>
<dbReference type="EMBL" id="CAJOBC010000756">
    <property type="protein sequence ID" value="CAF3622270.1"/>
    <property type="molecule type" value="Genomic_DNA"/>
</dbReference>
<dbReference type="OrthoDB" id="421951at2759"/>
<evidence type="ECO:0000313" key="5">
    <source>
        <dbReference type="Proteomes" id="UP000663829"/>
    </source>
</evidence>
<feature type="region of interest" description="Disordered" evidence="1">
    <location>
        <begin position="414"/>
        <end position="480"/>
    </location>
</feature>
<dbReference type="InterPro" id="IPR053858">
    <property type="entry name" value="Arb2_dom"/>
</dbReference>
<reference evidence="3" key="1">
    <citation type="submission" date="2021-02" db="EMBL/GenBank/DDBJ databases">
        <authorList>
            <person name="Nowell W R."/>
        </authorList>
    </citation>
    <scope>NUCLEOTIDE SEQUENCE</scope>
</reference>
<feature type="domain" description="Arb2" evidence="2">
    <location>
        <begin position="68"/>
        <end position="361"/>
    </location>
</feature>
<feature type="region of interest" description="Disordered" evidence="1">
    <location>
        <begin position="134"/>
        <end position="161"/>
    </location>
</feature>
<comment type="caution">
    <text evidence="3">The sequence shown here is derived from an EMBL/GenBank/DDBJ whole genome shotgun (WGS) entry which is preliminary data.</text>
</comment>
<proteinExistence type="predicted"/>
<dbReference type="EMBL" id="CAJNOQ010000756">
    <property type="protein sequence ID" value="CAF0835108.1"/>
    <property type="molecule type" value="Genomic_DNA"/>
</dbReference>
<dbReference type="GO" id="GO:0035197">
    <property type="term" value="F:siRNA binding"/>
    <property type="evidence" value="ECO:0007669"/>
    <property type="project" value="TreeGrafter"/>
</dbReference>
<dbReference type="GO" id="GO:0005634">
    <property type="term" value="C:nucleus"/>
    <property type="evidence" value="ECO:0007669"/>
    <property type="project" value="TreeGrafter"/>
</dbReference>
<dbReference type="PANTHER" id="PTHR21357">
    <property type="entry name" value="FAM172 FAMILY PROTEIN HOMOLOG CG10038"/>
    <property type="match status" value="1"/>
</dbReference>
<gene>
    <name evidence="3" type="ORF">GPM918_LOCUS5261</name>
    <name evidence="4" type="ORF">SRO942_LOCUS5261</name>
</gene>
<evidence type="ECO:0000259" key="2">
    <source>
        <dbReference type="Pfam" id="PF22749"/>
    </source>
</evidence>
<sequence>MVCIACWTKYIESLIENSHIAELLNGSLKCSICHDLIAPLDSLKDVLPKALKDRLQNILSTIPATTHPTTIDEFNYYFNENDELRHKITHERFVFITQRHYNLLGDCISDYLQNRMKTQWKYKEIWLPFRKHEQTEKKENTEEQQTSDNSGQIGDSNVDDHHDQTNIFISDDFNTNENGCLILIQGSGVVRPNQWARSCCINESLNIGTMFPYMKHAKENNLSVLILNPNQTTYYVNDDDENNNPNDDKDPQSFYLTTTRVYDNRTTKRIQHNETSRKHILYVYDNIIQEHCKGNKLYIVAHSAGGDALMYLLRERTQSLFSRLTSVAFTDSVHSLLPSESEQIKQFLRQNGIHFVASDEPMGTPVRKRQSFYSYEPACMEVSAGHPKHEYTSGHCVDGVFKFFFKKQMNESLHLEDDNKQENDDKQEQDEKQEIDDKQEQHEKQEQDEKQEIDDKQEQHEKLKNLSKENDENHLDSEMA</sequence>
<organism evidence="3 5">
    <name type="scientific">Didymodactylos carnosus</name>
    <dbReference type="NCBI Taxonomy" id="1234261"/>
    <lineage>
        <taxon>Eukaryota</taxon>
        <taxon>Metazoa</taxon>
        <taxon>Spiralia</taxon>
        <taxon>Gnathifera</taxon>
        <taxon>Rotifera</taxon>
        <taxon>Eurotatoria</taxon>
        <taxon>Bdelloidea</taxon>
        <taxon>Philodinida</taxon>
        <taxon>Philodinidae</taxon>
        <taxon>Didymodactylos</taxon>
    </lineage>
</organism>
<dbReference type="PANTHER" id="PTHR21357:SF4">
    <property type="entry name" value="FAM172 FAMILY PROTEIN HOMOLOG CG10038"/>
    <property type="match status" value="1"/>
</dbReference>
<dbReference type="Pfam" id="PF22749">
    <property type="entry name" value="Arb2"/>
    <property type="match status" value="1"/>
</dbReference>